<evidence type="ECO:0000256" key="7">
    <source>
        <dbReference type="RuleBase" id="RU368085"/>
    </source>
</evidence>
<accession>A0A1L0BVT0</accession>
<dbReference type="SUPFAM" id="SSF158573">
    <property type="entry name" value="GINS helical bundle-like"/>
    <property type="match status" value="1"/>
</dbReference>
<keyword evidence="5 7" id="KW-0235">DNA replication</keyword>
<evidence type="ECO:0000313" key="11">
    <source>
        <dbReference type="Proteomes" id="UP000182259"/>
    </source>
</evidence>
<evidence type="ECO:0000256" key="1">
    <source>
        <dbReference type="ARBA" id="ARBA00004123"/>
    </source>
</evidence>
<evidence type="ECO:0000259" key="8">
    <source>
        <dbReference type="Pfam" id="PF05916"/>
    </source>
</evidence>
<dbReference type="EMBL" id="LT635767">
    <property type="protein sequence ID" value="SGZ55471.1"/>
    <property type="molecule type" value="Genomic_DNA"/>
</dbReference>
<dbReference type="Pfam" id="PF24997">
    <property type="entry name" value="PSF1_C"/>
    <property type="match status" value="1"/>
</dbReference>
<sequence>MYGDLANKLMIETKRSTFLSELPIYLHELVKDIVQEVSDLDKDVTYLTEQQERASDIEDEDAKQINQCQIFATHLSMRRNKQCLLVYEKLRAEKIDRLCWLNIDPFIGSELKGNENSNHESKSLSAKTLMMENLSHPEQDYYKQYQELALDFKAGFSDIDLSVDLEPPKDLFIDVRVLKNGGEVQTEYGSFNLIKDSQFYVRKSDVDRLIQLGYLEEI</sequence>
<feature type="domain" description="DNA replication complex GINS protein PSF1 C-terminal" evidence="9">
    <location>
        <begin position="169"/>
        <end position="218"/>
    </location>
</feature>
<comment type="subcellular location">
    <subcellularLocation>
        <location evidence="1 7">Nucleus</location>
    </subcellularLocation>
</comment>
<organism evidence="10 11">
    <name type="scientific">Sungouiella intermedia</name>
    <dbReference type="NCBI Taxonomy" id="45354"/>
    <lineage>
        <taxon>Eukaryota</taxon>
        <taxon>Fungi</taxon>
        <taxon>Dikarya</taxon>
        <taxon>Ascomycota</taxon>
        <taxon>Saccharomycotina</taxon>
        <taxon>Pichiomycetes</taxon>
        <taxon>Metschnikowiaceae</taxon>
        <taxon>Sungouiella</taxon>
    </lineage>
</organism>
<dbReference type="Pfam" id="PF05916">
    <property type="entry name" value="Sld5"/>
    <property type="match status" value="1"/>
</dbReference>
<protein>
    <recommendedName>
        <fullName evidence="4 7">DNA replication complex GINS protein PSF1</fullName>
    </recommendedName>
</protein>
<evidence type="ECO:0000256" key="2">
    <source>
        <dbReference type="ARBA" id="ARBA00006677"/>
    </source>
</evidence>
<feature type="domain" description="GINS subunit" evidence="8">
    <location>
        <begin position="49"/>
        <end position="154"/>
    </location>
</feature>
<evidence type="ECO:0000259" key="9">
    <source>
        <dbReference type="Pfam" id="PF24997"/>
    </source>
</evidence>
<name>A0A1L0BVT0_9ASCO</name>
<dbReference type="GO" id="GO:1902983">
    <property type="term" value="P:DNA strand elongation involved in mitotic DNA replication"/>
    <property type="evidence" value="ECO:0007669"/>
    <property type="project" value="TreeGrafter"/>
</dbReference>
<dbReference type="GO" id="GO:0000811">
    <property type="term" value="C:GINS complex"/>
    <property type="evidence" value="ECO:0007669"/>
    <property type="project" value="UniProtKB-UniRule"/>
</dbReference>
<reference evidence="10 11" key="1">
    <citation type="submission" date="2016-10" db="EMBL/GenBank/DDBJ databases">
        <authorList>
            <person name="de Groot N.N."/>
        </authorList>
    </citation>
    <scope>NUCLEOTIDE SEQUENCE [LARGE SCALE GENOMIC DNA]</scope>
    <source>
        <strain evidence="10 11">PYCC 4715</strain>
    </source>
</reference>
<dbReference type="InterPro" id="IPR036224">
    <property type="entry name" value="GINS_bundle-like_dom_sf"/>
</dbReference>
<evidence type="ECO:0000256" key="3">
    <source>
        <dbReference type="ARBA" id="ARBA00011352"/>
    </source>
</evidence>
<dbReference type="Proteomes" id="UP000182259">
    <property type="component" value="Chromosome IV"/>
</dbReference>
<dbReference type="CDD" id="cd21696">
    <property type="entry name" value="GINS_B_Psf1"/>
    <property type="match status" value="1"/>
</dbReference>
<dbReference type="PANTHER" id="PTHR12914">
    <property type="entry name" value="PARTNER OF SLD5"/>
    <property type="match status" value="1"/>
</dbReference>
<evidence type="ECO:0000313" key="10">
    <source>
        <dbReference type="EMBL" id="SGZ55471.1"/>
    </source>
</evidence>
<evidence type="ECO:0000256" key="4">
    <source>
        <dbReference type="ARBA" id="ARBA00015143"/>
    </source>
</evidence>
<keyword evidence="6 7" id="KW-0539">Nucleus</keyword>
<comment type="subunit">
    <text evidence="3">Component of the GINS complex which is a heterotetramer of SLD5, PSF1, PSF2 and PSF3.</text>
</comment>
<evidence type="ECO:0000256" key="5">
    <source>
        <dbReference type="ARBA" id="ARBA00022705"/>
    </source>
</evidence>
<dbReference type="InterPro" id="IPR056783">
    <property type="entry name" value="PSF1_C"/>
</dbReference>
<evidence type="ECO:0000256" key="6">
    <source>
        <dbReference type="ARBA" id="ARBA00023242"/>
    </source>
</evidence>
<comment type="similarity">
    <text evidence="2 7">Belongs to the GINS1/PSF1 family.</text>
</comment>
<dbReference type="InterPro" id="IPR005339">
    <property type="entry name" value="GINS_Psf1"/>
</dbReference>
<dbReference type="PANTHER" id="PTHR12914:SF2">
    <property type="entry name" value="DNA REPLICATION COMPLEX GINS PROTEIN PSF1"/>
    <property type="match status" value="1"/>
</dbReference>
<comment type="function">
    <text evidence="7">Required for correct functioning of the GINS complex, a complex that plays an essential role in the initiation of DNA replication, and progression of DNA replication forks. GINS complex seems to bind preferentially to single-stranded DNA.</text>
</comment>
<dbReference type="AlphaFoldDB" id="A0A1L0BVT0"/>
<gene>
    <name evidence="10" type="ORF">SAMEA4029009_CIC11G00000002252</name>
</gene>
<dbReference type="Gene3D" id="1.20.58.1030">
    <property type="match status" value="1"/>
</dbReference>
<proteinExistence type="inferred from homology"/>
<dbReference type="InterPro" id="IPR021151">
    <property type="entry name" value="GINS_A"/>
</dbReference>
<dbReference type="CDD" id="cd11710">
    <property type="entry name" value="GINS_A_psf1"/>
    <property type="match status" value="1"/>
</dbReference>